<organism evidence="2 3">
    <name type="scientific">Limnoraphis robusta CS-951</name>
    <dbReference type="NCBI Taxonomy" id="1637645"/>
    <lineage>
        <taxon>Bacteria</taxon>
        <taxon>Bacillati</taxon>
        <taxon>Cyanobacteriota</taxon>
        <taxon>Cyanophyceae</taxon>
        <taxon>Oscillatoriophycideae</taxon>
        <taxon>Oscillatoriales</taxon>
        <taxon>Sirenicapillariaceae</taxon>
        <taxon>Limnoraphis</taxon>
    </lineage>
</organism>
<evidence type="ECO:0000313" key="3">
    <source>
        <dbReference type="Proteomes" id="UP000033607"/>
    </source>
</evidence>
<dbReference type="PATRIC" id="fig|1637645.4.peg.3887"/>
<dbReference type="OrthoDB" id="513105at2"/>
<gene>
    <name evidence="2" type="ORF">WN50_12855</name>
</gene>
<sequence>MDTLNQQVIALNHKVDRLYEIVMQVNDRVGELITSQSPTQTENRKSPVEPTHSQSFTRRHLSLESRLEHKDVLSDDDYITTKVMIHREEPNITADLQVQRLTAQLTAAYNRIAALEEQLLAQRTHY</sequence>
<name>A0A0F5YG14_9CYAN</name>
<dbReference type="AlphaFoldDB" id="A0A0F5YG14"/>
<comment type="caution">
    <text evidence="2">The sequence shown here is derived from an EMBL/GenBank/DDBJ whole genome shotgun (WGS) entry which is preliminary data.</text>
</comment>
<proteinExistence type="predicted"/>
<feature type="region of interest" description="Disordered" evidence="1">
    <location>
        <begin position="32"/>
        <end position="61"/>
    </location>
</feature>
<dbReference type="EMBL" id="LATL02000196">
    <property type="protein sequence ID" value="KKD37703.1"/>
    <property type="molecule type" value="Genomic_DNA"/>
</dbReference>
<accession>A0A0F5YG14</accession>
<reference evidence="2 3" key="1">
    <citation type="submission" date="2015-06" db="EMBL/GenBank/DDBJ databases">
        <title>Draft genome assembly of filamentous brackish cyanobacterium Limnoraphis robusta strain CS-951.</title>
        <authorList>
            <person name="Willis A."/>
            <person name="Parks M."/>
            <person name="Burford M.A."/>
        </authorList>
    </citation>
    <scope>NUCLEOTIDE SEQUENCE [LARGE SCALE GENOMIC DNA]</scope>
    <source>
        <strain evidence="2 3">CS-951</strain>
    </source>
</reference>
<evidence type="ECO:0000313" key="2">
    <source>
        <dbReference type="EMBL" id="KKD37703.1"/>
    </source>
</evidence>
<evidence type="ECO:0000256" key="1">
    <source>
        <dbReference type="SAM" id="MobiDB-lite"/>
    </source>
</evidence>
<protein>
    <submittedName>
        <fullName evidence="2">Uncharacterized protein</fullName>
    </submittedName>
</protein>
<dbReference type="Proteomes" id="UP000033607">
    <property type="component" value="Unassembled WGS sequence"/>
</dbReference>
<dbReference type="RefSeq" id="WP_046278944.1">
    <property type="nucleotide sequence ID" value="NZ_LATL02000196.1"/>
</dbReference>